<feature type="transmembrane region" description="Helical" evidence="1">
    <location>
        <begin position="209"/>
        <end position="234"/>
    </location>
</feature>
<protein>
    <submittedName>
        <fullName evidence="3">PH domain-containing protein</fullName>
    </submittedName>
</protein>
<dbReference type="STRING" id="1121322.SAMN02745136_03664"/>
<dbReference type="Pfam" id="PF10882">
    <property type="entry name" value="bPH_5"/>
    <property type="match status" value="1"/>
</dbReference>
<evidence type="ECO:0000313" key="4">
    <source>
        <dbReference type="Proteomes" id="UP000184386"/>
    </source>
</evidence>
<feature type="transmembrane region" description="Helical" evidence="1">
    <location>
        <begin position="327"/>
        <end position="349"/>
    </location>
</feature>
<dbReference type="Proteomes" id="UP000184386">
    <property type="component" value="Unassembled WGS sequence"/>
</dbReference>
<sequence>MERLTLNGILLFLYYLTLFSVSFTYYQERRTAGGKPLYVSIPEWALEEGKVKELLAGLTRRSRILTCMFAAFSLYFYLPLPYKGVICAISVFLMFFIYSRINKKSRNSLLAIKKEEQWTIEAEEKGYQFDLSLSSGSRKKLPALLLLIPAAVQAGCIIASFRSNNSASIASNGFFMILLIILYIFWTKSPAATYCEDTKINQLLNESRLYYIGKFIFLLALNDALVGVFLLFAGNLKGKSVYFTTAVFAFIAVIILTLAIQSLVGLKEMKEHVLKGKKKYSYNEDEFWKIGLLGASYNNPYDPAIFKANNSKGTSCGINMGNPKARLMVVVFFSALFLLLSYFFLYPWVLDVRHELTELTIDKQRITITSPFYKEEVEIDHIQKVELLEKIPDGIRTFGTANGIYATGNYRLDGIGNCRMYIAARHKPFIVCYTENGVIIINDDETEKTEKIYKELNSLLGEEIGYDSQP</sequence>
<accession>A0A1M6WGV9</accession>
<reference evidence="3 4" key="1">
    <citation type="submission" date="2016-11" db="EMBL/GenBank/DDBJ databases">
        <authorList>
            <person name="Jaros S."/>
            <person name="Januszkiewicz K."/>
            <person name="Wedrychowicz H."/>
        </authorList>
    </citation>
    <scope>NUCLEOTIDE SEQUENCE [LARGE SCALE GENOMIC DNA]</scope>
    <source>
        <strain evidence="3 4">DSM 15929</strain>
    </source>
</reference>
<feature type="transmembrane region" description="Helical" evidence="1">
    <location>
        <begin position="167"/>
        <end position="186"/>
    </location>
</feature>
<feature type="transmembrane region" description="Helical" evidence="1">
    <location>
        <begin position="84"/>
        <end position="101"/>
    </location>
</feature>
<feature type="transmembrane region" description="Helical" evidence="1">
    <location>
        <begin position="141"/>
        <end position="161"/>
    </location>
</feature>
<feature type="transmembrane region" description="Helical" evidence="1">
    <location>
        <begin position="240"/>
        <end position="260"/>
    </location>
</feature>
<evidence type="ECO:0000256" key="1">
    <source>
        <dbReference type="SAM" id="Phobius"/>
    </source>
</evidence>
<evidence type="ECO:0000313" key="3">
    <source>
        <dbReference type="EMBL" id="SHK92911.1"/>
    </source>
</evidence>
<gene>
    <name evidence="3" type="ORF">SAMN02745136_03664</name>
</gene>
<feature type="domain" description="Bacterial Pleckstrin homology" evidence="2">
    <location>
        <begin position="358"/>
        <end position="450"/>
    </location>
</feature>
<dbReference type="EMBL" id="FRAC01000020">
    <property type="protein sequence ID" value="SHK92911.1"/>
    <property type="molecule type" value="Genomic_DNA"/>
</dbReference>
<dbReference type="AlphaFoldDB" id="A0A1M6WGV9"/>
<feature type="transmembrane region" description="Helical" evidence="1">
    <location>
        <begin position="6"/>
        <end position="26"/>
    </location>
</feature>
<keyword evidence="1" id="KW-1133">Transmembrane helix</keyword>
<proteinExistence type="predicted"/>
<name>A0A1M6WGV9_9FIRM</name>
<organism evidence="3 4">
    <name type="scientific">Anaerocolumna jejuensis DSM 15929</name>
    <dbReference type="NCBI Taxonomy" id="1121322"/>
    <lineage>
        <taxon>Bacteria</taxon>
        <taxon>Bacillati</taxon>
        <taxon>Bacillota</taxon>
        <taxon>Clostridia</taxon>
        <taxon>Lachnospirales</taxon>
        <taxon>Lachnospiraceae</taxon>
        <taxon>Anaerocolumna</taxon>
    </lineage>
</organism>
<evidence type="ECO:0000259" key="2">
    <source>
        <dbReference type="Pfam" id="PF10882"/>
    </source>
</evidence>
<keyword evidence="1" id="KW-0812">Transmembrane</keyword>
<dbReference type="RefSeq" id="WP_073278300.1">
    <property type="nucleotide sequence ID" value="NZ_FRAC01000020.1"/>
</dbReference>
<keyword evidence="1" id="KW-0472">Membrane</keyword>
<dbReference type="InterPro" id="IPR027783">
    <property type="entry name" value="Bacterial_PH-related"/>
</dbReference>
<keyword evidence="4" id="KW-1185">Reference proteome</keyword>